<evidence type="ECO:0000259" key="1">
    <source>
        <dbReference type="SMART" id="SM00986"/>
    </source>
</evidence>
<dbReference type="NCBIfam" id="TIGR04274">
    <property type="entry name" value="hypoxanDNAglyco"/>
    <property type="match status" value="1"/>
</dbReference>
<dbReference type="SMART" id="SM00986">
    <property type="entry name" value="UDG"/>
    <property type="match status" value="1"/>
</dbReference>
<keyword evidence="3" id="KW-1185">Reference proteome</keyword>
<dbReference type="CDD" id="cd10032">
    <property type="entry name" value="UDG-F6_HDG"/>
    <property type="match status" value="1"/>
</dbReference>
<dbReference type="RefSeq" id="WP_229704220.1">
    <property type="nucleotide sequence ID" value="NZ_BMJT01000006.1"/>
</dbReference>
<accession>A0A917LI51</accession>
<name>A0A917LI51_9BACI</name>
<dbReference type="Pfam" id="PF03167">
    <property type="entry name" value="UDG"/>
    <property type="match status" value="1"/>
</dbReference>
<dbReference type="InterPro" id="IPR005122">
    <property type="entry name" value="Uracil-DNA_glycosylase-like"/>
</dbReference>
<reference evidence="2" key="1">
    <citation type="journal article" date="2014" name="Int. J. Syst. Evol. Microbiol.">
        <title>Complete genome sequence of Corynebacterium casei LMG S-19264T (=DSM 44701T), isolated from a smear-ripened cheese.</title>
        <authorList>
            <consortium name="US DOE Joint Genome Institute (JGI-PGF)"/>
            <person name="Walter F."/>
            <person name="Albersmeier A."/>
            <person name="Kalinowski J."/>
            <person name="Ruckert C."/>
        </authorList>
    </citation>
    <scope>NUCLEOTIDE SEQUENCE</scope>
    <source>
        <strain evidence="2">CGMCC 1.15760</strain>
    </source>
</reference>
<dbReference type="SMART" id="SM00987">
    <property type="entry name" value="UreE_C"/>
    <property type="match status" value="1"/>
</dbReference>
<protein>
    <submittedName>
        <fullName evidence="2">DNA-deoxyinosine glycosylase</fullName>
    </submittedName>
</protein>
<evidence type="ECO:0000313" key="3">
    <source>
        <dbReference type="Proteomes" id="UP000616608"/>
    </source>
</evidence>
<organism evidence="2 3">
    <name type="scientific">Lysinibacillus alkalisoli</name>
    <dbReference type="NCBI Taxonomy" id="1911548"/>
    <lineage>
        <taxon>Bacteria</taxon>
        <taxon>Bacillati</taxon>
        <taxon>Bacillota</taxon>
        <taxon>Bacilli</taxon>
        <taxon>Bacillales</taxon>
        <taxon>Bacillaceae</taxon>
        <taxon>Lysinibacillus</taxon>
    </lineage>
</organism>
<proteinExistence type="predicted"/>
<evidence type="ECO:0000313" key="2">
    <source>
        <dbReference type="EMBL" id="GGG25884.1"/>
    </source>
</evidence>
<dbReference type="SUPFAM" id="SSF52141">
    <property type="entry name" value="Uracil-DNA glycosylase-like"/>
    <property type="match status" value="1"/>
</dbReference>
<reference evidence="2" key="2">
    <citation type="submission" date="2020-09" db="EMBL/GenBank/DDBJ databases">
        <authorList>
            <person name="Sun Q."/>
            <person name="Zhou Y."/>
        </authorList>
    </citation>
    <scope>NUCLEOTIDE SEQUENCE</scope>
    <source>
        <strain evidence="2">CGMCC 1.15760</strain>
    </source>
</reference>
<comment type="caution">
    <text evidence="2">The sequence shown here is derived from an EMBL/GenBank/DDBJ whole genome shotgun (WGS) entry which is preliminary data.</text>
</comment>
<dbReference type="Gene3D" id="3.40.470.10">
    <property type="entry name" value="Uracil-DNA glycosylase-like domain"/>
    <property type="match status" value="1"/>
</dbReference>
<feature type="domain" description="Uracil-DNA glycosylase-like" evidence="1">
    <location>
        <begin position="10"/>
        <end position="165"/>
    </location>
</feature>
<dbReference type="EMBL" id="BMJT01000006">
    <property type="protein sequence ID" value="GGG25884.1"/>
    <property type="molecule type" value="Genomic_DNA"/>
</dbReference>
<gene>
    <name evidence="2" type="ORF">GCM10007425_20660</name>
</gene>
<dbReference type="Proteomes" id="UP000616608">
    <property type="component" value="Unassembled WGS sequence"/>
</dbReference>
<dbReference type="InterPro" id="IPR036895">
    <property type="entry name" value="Uracil-DNA_glycosylase-like_sf"/>
</dbReference>
<dbReference type="InterPro" id="IPR026353">
    <property type="entry name" value="Hypoxan-DNA_Glyclase"/>
</dbReference>
<dbReference type="AlphaFoldDB" id="A0A917LI51"/>
<sequence>MNNILKNVLPPLVNQQTKVMIIGSMPGVQSLEKAQYYGHPRNHFWPIIAQIVNEEVPEQYEQRLIWLKRHRIGLWDAIQSCEREGSLDTKIKNEVPNDFVWLFATYPQIEAIFFNGTKAQAVFKKHLGFSILQHRFYTQLPSSSPVPGKYNKTFDEKVVLWRAITPYLQ</sequence>